<keyword evidence="3" id="KW-1185">Reference proteome</keyword>
<evidence type="ECO:0000313" key="3">
    <source>
        <dbReference type="Proteomes" id="UP000008237"/>
    </source>
</evidence>
<dbReference type="InterPro" id="IPR052270">
    <property type="entry name" value="CACF_protein"/>
</dbReference>
<dbReference type="InterPro" id="IPR013665">
    <property type="entry name" value="Sfi1_dom"/>
</dbReference>
<gene>
    <name evidence="2" type="ORF">EAI_03785</name>
</gene>
<dbReference type="OrthoDB" id="6256972at2759"/>
<protein>
    <recommendedName>
        <fullName evidence="1">Sfi1 spindle body domain-containing protein</fullName>
    </recommendedName>
</protein>
<reference evidence="2 3" key="1">
    <citation type="journal article" date="2010" name="Science">
        <title>Genomic comparison of the ants Camponotus floridanus and Harpegnathos saltator.</title>
        <authorList>
            <person name="Bonasio R."/>
            <person name="Zhang G."/>
            <person name="Ye C."/>
            <person name="Mutti N.S."/>
            <person name="Fang X."/>
            <person name="Qin N."/>
            <person name="Donahue G."/>
            <person name="Yang P."/>
            <person name="Li Q."/>
            <person name="Li C."/>
            <person name="Zhang P."/>
            <person name="Huang Z."/>
            <person name="Berger S.L."/>
            <person name="Reinberg D."/>
            <person name="Wang J."/>
            <person name="Liebig J."/>
        </authorList>
    </citation>
    <scope>NUCLEOTIDE SEQUENCE [LARGE SCALE GENOMIC DNA]</scope>
    <source>
        <strain evidence="2 3">R22 G/1</strain>
    </source>
</reference>
<dbReference type="AlphaFoldDB" id="E2BT75"/>
<dbReference type="EMBL" id="GL450384">
    <property type="protein sequence ID" value="EFN81077.1"/>
    <property type="molecule type" value="Genomic_DNA"/>
</dbReference>
<feature type="domain" description="Sfi1 spindle body" evidence="1">
    <location>
        <begin position="13"/>
        <end position="135"/>
    </location>
</feature>
<dbReference type="PANTHER" id="PTHR22028">
    <property type="entry name" value="SFI1 SPINDLE BODY DOMAIN-CONTAINING PROTEIN-RELATED"/>
    <property type="match status" value="1"/>
</dbReference>
<name>E2BT75_HARSA</name>
<dbReference type="InParanoid" id="E2BT75"/>
<dbReference type="Proteomes" id="UP000008237">
    <property type="component" value="Unassembled WGS sequence"/>
</dbReference>
<dbReference type="PANTHER" id="PTHR22028:SF5">
    <property type="entry name" value="COILED-COIL DOMAIN-CONTAINING PROTEIN 191"/>
    <property type="match status" value="1"/>
</dbReference>
<evidence type="ECO:0000313" key="2">
    <source>
        <dbReference type="EMBL" id="EFN81077.1"/>
    </source>
</evidence>
<dbReference type="Pfam" id="PF08457">
    <property type="entry name" value="Sfi1"/>
    <property type="match status" value="1"/>
</dbReference>
<organism evidence="3">
    <name type="scientific">Harpegnathos saltator</name>
    <name type="common">Jerdon's jumping ant</name>
    <dbReference type="NCBI Taxonomy" id="610380"/>
    <lineage>
        <taxon>Eukaryota</taxon>
        <taxon>Metazoa</taxon>
        <taxon>Ecdysozoa</taxon>
        <taxon>Arthropoda</taxon>
        <taxon>Hexapoda</taxon>
        <taxon>Insecta</taxon>
        <taxon>Pterygota</taxon>
        <taxon>Neoptera</taxon>
        <taxon>Endopterygota</taxon>
        <taxon>Hymenoptera</taxon>
        <taxon>Apocrita</taxon>
        <taxon>Aculeata</taxon>
        <taxon>Formicoidea</taxon>
        <taxon>Formicidae</taxon>
        <taxon>Ponerinae</taxon>
        <taxon>Ponerini</taxon>
        <taxon>Harpegnathos</taxon>
    </lineage>
</organism>
<evidence type="ECO:0000259" key="1">
    <source>
        <dbReference type="Pfam" id="PF08457"/>
    </source>
</evidence>
<sequence length="207" mass="25517">MREEREQQRAREIERYKKLNAMAEAFYRKHLLRRYVMQPFVALVERKTNYISKANDHYERRLLRKAFIGWRTETEHQGEIKIEMATSLYNRNITWCVLQQWKEFTKEEKRKKQVAKDLFDMRLQTKCFKLWKIKTVEYKVKRLKNERLASEYYKEKLKIKYFHMWKRYPEIASAIAESERVKNAWRKIVQEVVPDFDPGQRGVLIED</sequence>
<proteinExistence type="predicted"/>
<accession>E2BT75</accession>